<dbReference type="InterPro" id="IPR015943">
    <property type="entry name" value="WD40/YVTN_repeat-like_dom_sf"/>
</dbReference>
<reference evidence="3" key="1">
    <citation type="submission" date="2020-01" db="EMBL/GenBank/DDBJ databases">
        <title>Development of genomics and gene disruption for Polysphondylium violaceum indicates a role for the polyketide synthase stlB in stalk morphogenesis.</title>
        <authorList>
            <person name="Narita B."/>
            <person name="Kawabe Y."/>
            <person name="Kin K."/>
            <person name="Saito T."/>
            <person name="Gibbs R."/>
            <person name="Kuspa A."/>
            <person name="Muzny D."/>
            <person name="Queller D."/>
            <person name="Richards S."/>
            <person name="Strassman J."/>
            <person name="Sucgang R."/>
            <person name="Worley K."/>
            <person name="Schaap P."/>
        </authorList>
    </citation>
    <scope>NUCLEOTIDE SEQUENCE</scope>
    <source>
        <strain evidence="3">QSvi11</strain>
    </source>
</reference>
<evidence type="ECO:0008006" key="5">
    <source>
        <dbReference type="Google" id="ProtNLM"/>
    </source>
</evidence>
<dbReference type="PROSITE" id="PS50294">
    <property type="entry name" value="WD_REPEATS_REGION"/>
    <property type="match status" value="1"/>
</dbReference>
<dbReference type="SUPFAM" id="SSF50978">
    <property type="entry name" value="WD40 repeat-like"/>
    <property type="match status" value="1"/>
</dbReference>
<feature type="compositionally biased region" description="Low complexity" evidence="2">
    <location>
        <begin position="97"/>
        <end position="122"/>
    </location>
</feature>
<sequence>STTLPTDALPTTSTISQTPPQPQSSSSSTPTSPPLTSSKPPLLGTSRNNITTTNTLNNSNSNNSNSNNKTVETTTTNPTILTSSTNSIKNIFNNFTNRPSSSPVQSNNSNDNNTTNRPSSSPATQPTESSSSKTKNIPQIYNQRLSLGGAKIADFKKNYSNGYISSMTSITRSKIWTGDSQGHIVTWSISLGGEDKHKQGSQWKGHNGTISSLVYLPTQKIVFSSGHDGKIIAWNKTDYSPLHTFETKDHSAVYDMIEINSLLFYCCGNSSSIFIIDTNNIKLQPREILLNDVLNNEVAVKYKNRKIIKLIPMPEQRRLVLCTNRGEIIIFNTQDKMARDYYSLELNEITSINVVGDNLWIGCVASEGTTLFSNSQQGVITIFDPIRMRVVRSFNSQQPVSQFIVCNGFIWAISRSNIYVYESGTGQFPMETIELTEDMNFKGIYSFHNIWIGGTHLWRFRIIDQWVTNNLNFDCTISNIDTVLDYYDLDKVDQTLELIKNRLQLEHSNEIYDVLLSMVENELLSTDFYVRIVVCFGYFCRNKSTLTRKHILSDSNRIYRITQFLSNCLEKKSCNGSAINSAQLVLESIKALDNLCLQFGSKFIKLLRAELISNFTTLEFKQYKVLIKHSLSIIEQIVLHSNGKVPNCIKDKLKQYMQYIQDPIVDDRSKQIIFSIINRLVNETFIKEYFKKESNTKSILSMLMVMDNSNSNNGADISTTKNTPSSLIRICLYTPETLLLFKLLFKEYPKLLLIFGQEYREFITNLTMILDKIQLDSEGFPIEPIINLVTSSTTSNLFIQSQQFLLNAILPLGREGKKKSSKKLSASSSGIVGTSFESPIHSVIFTLNSILKSIQNTSLKTAKVKILDIIVPESFPMDFISSLSASIVKLNLILPKQSFQSTIQLELAPNISVKLYVSFKGLSGEAEISDVSLKGQLTLGFEHGTATPSWIQFQNEPEINFKFNSPTGIIKIGEFVIRPVVTSLVKKKFVYPNKFYLPSL</sequence>
<evidence type="ECO:0000256" key="1">
    <source>
        <dbReference type="PROSITE-ProRule" id="PRU00221"/>
    </source>
</evidence>
<feature type="compositionally biased region" description="Low complexity" evidence="2">
    <location>
        <begin position="9"/>
        <end position="87"/>
    </location>
</feature>
<feature type="region of interest" description="Disordered" evidence="2">
    <location>
        <begin position="1"/>
        <end position="138"/>
    </location>
</feature>
<feature type="compositionally biased region" description="Polar residues" evidence="2">
    <location>
        <begin position="123"/>
        <end position="138"/>
    </location>
</feature>
<dbReference type="AlphaFoldDB" id="A0A8J4PMK4"/>
<dbReference type="InterPro" id="IPR036322">
    <property type="entry name" value="WD40_repeat_dom_sf"/>
</dbReference>
<dbReference type="OrthoDB" id="20398at2759"/>
<proteinExistence type="predicted"/>
<dbReference type="InterPro" id="IPR001680">
    <property type="entry name" value="WD40_rpt"/>
</dbReference>
<dbReference type="SMART" id="SM00320">
    <property type="entry name" value="WD40"/>
    <property type="match status" value="3"/>
</dbReference>
<evidence type="ECO:0000313" key="3">
    <source>
        <dbReference type="EMBL" id="KAF2069969.1"/>
    </source>
</evidence>
<gene>
    <name evidence="3" type="ORF">CYY_008707</name>
</gene>
<keyword evidence="1" id="KW-0853">WD repeat</keyword>
<keyword evidence="4" id="KW-1185">Reference proteome</keyword>
<accession>A0A8J4PMK4</accession>
<dbReference type="EMBL" id="AJWJ01000564">
    <property type="protein sequence ID" value="KAF2069969.1"/>
    <property type="molecule type" value="Genomic_DNA"/>
</dbReference>
<evidence type="ECO:0000313" key="4">
    <source>
        <dbReference type="Proteomes" id="UP000695562"/>
    </source>
</evidence>
<feature type="repeat" description="WD" evidence="1">
    <location>
        <begin position="203"/>
        <end position="244"/>
    </location>
</feature>
<dbReference type="Gene3D" id="2.130.10.10">
    <property type="entry name" value="YVTN repeat-like/Quinoprotein amine dehydrogenase"/>
    <property type="match status" value="2"/>
</dbReference>
<evidence type="ECO:0000256" key="2">
    <source>
        <dbReference type="SAM" id="MobiDB-lite"/>
    </source>
</evidence>
<organism evidence="3 4">
    <name type="scientific">Polysphondylium violaceum</name>
    <dbReference type="NCBI Taxonomy" id="133409"/>
    <lineage>
        <taxon>Eukaryota</taxon>
        <taxon>Amoebozoa</taxon>
        <taxon>Evosea</taxon>
        <taxon>Eumycetozoa</taxon>
        <taxon>Dictyostelia</taxon>
        <taxon>Dictyosteliales</taxon>
        <taxon>Dictyosteliaceae</taxon>
        <taxon>Polysphondylium</taxon>
    </lineage>
</organism>
<dbReference type="PROSITE" id="PS50082">
    <property type="entry name" value="WD_REPEATS_2"/>
    <property type="match status" value="1"/>
</dbReference>
<name>A0A8J4PMK4_9MYCE</name>
<protein>
    <recommendedName>
        <fullName evidence="5">WD40 repeat-containing protein</fullName>
    </recommendedName>
</protein>
<feature type="non-terminal residue" evidence="3">
    <location>
        <position position="1"/>
    </location>
</feature>
<comment type="caution">
    <text evidence="3">The sequence shown here is derived from an EMBL/GenBank/DDBJ whole genome shotgun (WGS) entry which is preliminary data.</text>
</comment>
<dbReference type="Proteomes" id="UP000695562">
    <property type="component" value="Unassembled WGS sequence"/>
</dbReference>